<dbReference type="RefSeq" id="WP_238242164.1">
    <property type="nucleotide sequence ID" value="NZ_BPQP01000003.1"/>
</dbReference>
<keyword evidence="4" id="KW-1185">Reference proteome</keyword>
<dbReference type="InterPro" id="IPR000587">
    <property type="entry name" value="Creatinase_N"/>
</dbReference>
<dbReference type="SUPFAM" id="SSF53092">
    <property type="entry name" value="Creatinase/prolidase N-terminal domain"/>
    <property type="match status" value="1"/>
</dbReference>
<gene>
    <name evidence="3" type="primary">doeA</name>
    <name evidence="3" type="ORF">OCOJLMKI_0178</name>
</gene>
<evidence type="ECO:0000313" key="4">
    <source>
        <dbReference type="Proteomes" id="UP001055125"/>
    </source>
</evidence>
<sequence>MKQELVEDVPKFSVQERDSRWSKVRNLMAEAHLDAIFVPPNTGLWDHFQANVRYLTGIGGNCSQAACVFPLTGEVTAITSPDVHRDFWLQRQDWVTDIRPIDTGWGYTQMSIDRLRELGLDRGRIGVTGLAGNTRFPEGVTSAGILDGLIRALPAAEIFDANLLMEQARFVKSKEELAFLRKAEELVEASVDVLLREAHPGVPENVVYARMLADMVERGGEVPTMILWSAGWPQPPSAQYMPSLRPLQSGDIISVEAEARWAGYIAQNTQPVFLGRAPDIYKKLFHRQQEAIECCYEALRPGATVGQISNIIAAMSDERFRCSLIMHGRGLGDDAPISIYKPRDATMRDWRIEANATFIVKPMIQTNDGNKRLYWGDTVVVGEHGAERLGQRAAELIEIL</sequence>
<accession>A0ABQ4RS31</accession>
<dbReference type="InterPro" id="IPR029149">
    <property type="entry name" value="Creatin/AminoP/Spt16_N"/>
</dbReference>
<proteinExistence type="predicted"/>
<dbReference type="PANTHER" id="PTHR46112">
    <property type="entry name" value="AMINOPEPTIDASE"/>
    <property type="match status" value="1"/>
</dbReference>
<dbReference type="EMBL" id="BPQP01000003">
    <property type="protein sequence ID" value="GJD92992.1"/>
    <property type="molecule type" value="Genomic_DNA"/>
</dbReference>
<dbReference type="InterPro" id="IPR036005">
    <property type="entry name" value="Creatinase/aminopeptidase-like"/>
</dbReference>
<evidence type="ECO:0000259" key="1">
    <source>
        <dbReference type="Pfam" id="PF00557"/>
    </source>
</evidence>
<name>A0ABQ4RS31_9HYPH</name>
<keyword evidence="3" id="KW-0378">Hydrolase</keyword>
<reference evidence="3" key="1">
    <citation type="journal article" date="2021" name="Front. Microbiol.">
        <title>Comprehensive Comparative Genomics and Phenotyping of Methylobacterium Species.</title>
        <authorList>
            <person name="Alessa O."/>
            <person name="Ogura Y."/>
            <person name="Fujitani Y."/>
            <person name="Takami H."/>
            <person name="Hayashi T."/>
            <person name="Sahin N."/>
            <person name="Tani A."/>
        </authorList>
    </citation>
    <scope>NUCLEOTIDE SEQUENCE</scope>
    <source>
        <strain evidence="3">DSM 19015</strain>
    </source>
</reference>
<feature type="domain" description="Peptidase M24" evidence="1">
    <location>
        <begin position="180"/>
        <end position="383"/>
    </location>
</feature>
<protein>
    <submittedName>
        <fullName evidence="3">Ectoine hydrolase</fullName>
    </submittedName>
</protein>
<dbReference type="Pfam" id="PF01321">
    <property type="entry name" value="Creatinase_N"/>
    <property type="match status" value="1"/>
</dbReference>
<dbReference type="InterPro" id="IPR000994">
    <property type="entry name" value="Pept_M24"/>
</dbReference>
<dbReference type="SUPFAM" id="SSF55920">
    <property type="entry name" value="Creatinase/aminopeptidase"/>
    <property type="match status" value="1"/>
</dbReference>
<reference evidence="3" key="2">
    <citation type="submission" date="2021-08" db="EMBL/GenBank/DDBJ databases">
        <authorList>
            <person name="Tani A."/>
            <person name="Ola A."/>
            <person name="Ogura Y."/>
            <person name="Katsura K."/>
            <person name="Hayashi T."/>
        </authorList>
    </citation>
    <scope>NUCLEOTIDE SEQUENCE</scope>
    <source>
        <strain evidence="3">DSM 19015</strain>
    </source>
</reference>
<organism evidence="3 4">
    <name type="scientific">Methylobacterium iners</name>
    <dbReference type="NCBI Taxonomy" id="418707"/>
    <lineage>
        <taxon>Bacteria</taxon>
        <taxon>Pseudomonadati</taxon>
        <taxon>Pseudomonadota</taxon>
        <taxon>Alphaproteobacteria</taxon>
        <taxon>Hyphomicrobiales</taxon>
        <taxon>Methylobacteriaceae</taxon>
        <taxon>Methylobacterium</taxon>
    </lineage>
</organism>
<dbReference type="InterPro" id="IPR050659">
    <property type="entry name" value="Peptidase_M24B"/>
</dbReference>
<dbReference type="Gene3D" id="3.90.230.10">
    <property type="entry name" value="Creatinase/methionine aminopeptidase superfamily"/>
    <property type="match status" value="1"/>
</dbReference>
<dbReference type="Pfam" id="PF00557">
    <property type="entry name" value="Peptidase_M24"/>
    <property type="match status" value="1"/>
</dbReference>
<dbReference type="GO" id="GO:0016787">
    <property type="term" value="F:hydrolase activity"/>
    <property type="evidence" value="ECO:0007669"/>
    <property type="project" value="UniProtKB-KW"/>
</dbReference>
<comment type="caution">
    <text evidence="3">The sequence shown here is derived from an EMBL/GenBank/DDBJ whole genome shotgun (WGS) entry which is preliminary data.</text>
</comment>
<evidence type="ECO:0000313" key="3">
    <source>
        <dbReference type="EMBL" id="GJD92992.1"/>
    </source>
</evidence>
<dbReference type="Proteomes" id="UP001055125">
    <property type="component" value="Unassembled WGS sequence"/>
</dbReference>
<feature type="domain" description="Creatinase N-terminal" evidence="2">
    <location>
        <begin position="20"/>
        <end position="171"/>
    </location>
</feature>
<dbReference type="CDD" id="cd01066">
    <property type="entry name" value="APP_MetAP"/>
    <property type="match status" value="1"/>
</dbReference>
<dbReference type="PANTHER" id="PTHR46112:SF3">
    <property type="entry name" value="AMINOPEPTIDASE YPDF"/>
    <property type="match status" value="1"/>
</dbReference>
<dbReference type="Gene3D" id="3.40.350.10">
    <property type="entry name" value="Creatinase/prolidase N-terminal domain"/>
    <property type="match status" value="1"/>
</dbReference>
<evidence type="ECO:0000259" key="2">
    <source>
        <dbReference type="Pfam" id="PF01321"/>
    </source>
</evidence>